<protein>
    <submittedName>
        <fullName evidence="3">Tyrosine-type recombinase/integrase</fullName>
    </submittedName>
</protein>
<evidence type="ECO:0000259" key="2">
    <source>
        <dbReference type="Pfam" id="PF00589"/>
    </source>
</evidence>
<feature type="domain" description="Tyr recombinase" evidence="2">
    <location>
        <begin position="2"/>
        <end position="102"/>
    </location>
</feature>
<gene>
    <name evidence="3" type="ORF">NLF92_09245</name>
</gene>
<dbReference type="GO" id="GO:0006310">
    <property type="term" value="P:DNA recombination"/>
    <property type="evidence" value="ECO:0007669"/>
    <property type="project" value="UniProtKB-KW"/>
</dbReference>
<dbReference type="GO" id="GO:0003677">
    <property type="term" value="F:DNA binding"/>
    <property type="evidence" value="ECO:0007669"/>
    <property type="project" value="InterPro"/>
</dbReference>
<sequence>MPLTEDIYDLLMKWKRKAGEGYILRSIDKGNNIKASLEPSSINLIIQDIQHISRTKTNIPFSGHSFRVGGALDLLMAGMPLAKIMLRGGWTSESSVIRYLQAWDLMED</sequence>
<dbReference type="InterPro" id="IPR011010">
    <property type="entry name" value="DNA_brk_join_enz"/>
</dbReference>
<keyword evidence="4" id="KW-1185">Reference proteome</keyword>
<reference evidence="3" key="1">
    <citation type="submission" date="2022-07" db="EMBL/GenBank/DDBJ databases">
        <title>Characterization of the Novel Bacterium Alteromonas immobilis LMIT006 and Alteromonas gregis LMIT007.</title>
        <authorList>
            <person name="Lin X."/>
        </authorList>
    </citation>
    <scope>NUCLEOTIDE SEQUENCE</scope>
    <source>
        <strain evidence="3">LMIT007</strain>
    </source>
</reference>
<dbReference type="Pfam" id="PF00589">
    <property type="entry name" value="Phage_integrase"/>
    <property type="match status" value="1"/>
</dbReference>
<keyword evidence="1" id="KW-0233">DNA recombination</keyword>
<comment type="caution">
    <text evidence="3">The sequence shown here is derived from an EMBL/GenBank/DDBJ whole genome shotgun (WGS) entry which is preliminary data.</text>
</comment>
<accession>A0AA41X433</accession>
<name>A0AA41X433_9ALTE</name>
<dbReference type="RefSeq" id="WP_254101105.1">
    <property type="nucleotide sequence ID" value="NZ_JANATA010000015.1"/>
</dbReference>
<organism evidence="3 4">
    <name type="scientific">Opacimonas viscosa</name>
    <dbReference type="NCBI Taxonomy" id="2961944"/>
    <lineage>
        <taxon>Bacteria</taxon>
        <taxon>Pseudomonadati</taxon>
        <taxon>Pseudomonadota</taxon>
        <taxon>Gammaproteobacteria</taxon>
        <taxon>Alteromonadales</taxon>
        <taxon>Alteromonadaceae</taxon>
        <taxon>Opacimonas</taxon>
    </lineage>
</organism>
<dbReference type="SUPFAM" id="SSF56349">
    <property type="entry name" value="DNA breaking-rejoining enzymes"/>
    <property type="match status" value="1"/>
</dbReference>
<evidence type="ECO:0000256" key="1">
    <source>
        <dbReference type="ARBA" id="ARBA00023172"/>
    </source>
</evidence>
<dbReference type="InterPro" id="IPR002104">
    <property type="entry name" value="Integrase_catalytic"/>
</dbReference>
<dbReference type="Proteomes" id="UP001165413">
    <property type="component" value="Unassembled WGS sequence"/>
</dbReference>
<dbReference type="AlphaFoldDB" id="A0AA41X433"/>
<dbReference type="Gene3D" id="1.10.443.10">
    <property type="entry name" value="Intergrase catalytic core"/>
    <property type="match status" value="1"/>
</dbReference>
<dbReference type="InterPro" id="IPR013762">
    <property type="entry name" value="Integrase-like_cat_sf"/>
</dbReference>
<evidence type="ECO:0000313" key="4">
    <source>
        <dbReference type="Proteomes" id="UP001165413"/>
    </source>
</evidence>
<dbReference type="EMBL" id="JANATA010000015">
    <property type="protein sequence ID" value="MCP3429126.1"/>
    <property type="molecule type" value="Genomic_DNA"/>
</dbReference>
<proteinExistence type="predicted"/>
<evidence type="ECO:0000313" key="3">
    <source>
        <dbReference type="EMBL" id="MCP3429126.1"/>
    </source>
</evidence>
<dbReference type="GO" id="GO:0015074">
    <property type="term" value="P:DNA integration"/>
    <property type="evidence" value="ECO:0007669"/>
    <property type="project" value="InterPro"/>
</dbReference>